<evidence type="ECO:0000313" key="4">
    <source>
        <dbReference type="Proteomes" id="UP000298179"/>
    </source>
</evidence>
<keyword evidence="1" id="KW-0812">Transmembrane</keyword>
<dbReference type="EMBL" id="SOZD01000002">
    <property type="protein sequence ID" value="TFF25556.1"/>
    <property type="molecule type" value="Genomic_DNA"/>
</dbReference>
<keyword evidence="1" id="KW-0472">Membrane</keyword>
<evidence type="ECO:0000256" key="1">
    <source>
        <dbReference type="SAM" id="Phobius"/>
    </source>
</evidence>
<accession>A0A4Y8RQD5</accession>
<dbReference type="Proteomes" id="UP000298179">
    <property type="component" value="Unassembled WGS sequence"/>
</dbReference>
<organism evidence="3 4">
    <name type="scientific">Jiella endophytica</name>
    <dbReference type="NCBI Taxonomy" id="2558362"/>
    <lineage>
        <taxon>Bacteria</taxon>
        <taxon>Pseudomonadati</taxon>
        <taxon>Pseudomonadota</taxon>
        <taxon>Alphaproteobacteria</taxon>
        <taxon>Hyphomicrobiales</taxon>
        <taxon>Aurantimonadaceae</taxon>
        <taxon>Jiella</taxon>
    </lineage>
</organism>
<reference evidence="3 4" key="1">
    <citation type="submission" date="2019-03" db="EMBL/GenBank/DDBJ databases">
        <title>Jiella endophytica sp. nov., a novel endophytic bacterium isolated from root of Ficus microcarpa Linn. f.</title>
        <authorList>
            <person name="Tuo L."/>
        </authorList>
    </citation>
    <scope>NUCLEOTIDE SEQUENCE [LARGE SCALE GENOMIC DNA]</scope>
    <source>
        <strain evidence="3 4">CBS5Q-3</strain>
    </source>
</reference>
<comment type="caution">
    <text evidence="3">The sequence shown here is derived from an EMBL/GenBank/DDBJ whole genome shotgun (WGS) entry which is preliminary data.</text>
</comment>
<dbReference type="InterPro" id="IPR011499">
    <property type="entry name" value="Lipid_A_biosynth_N"/>
</dbReference>
<dbReference type="GO" id="GO:0016020">
    <property type="term" value="C:membrane"/>
    <property type="evidence" value="ECO:0007669"/>
    <property type="project" value="GOC"/>
</dbReference>
<dbReference type="Pfam" id="PF07578">
    <property type="entry name" value="LAB_N"/>
    <property type="match status" value="1"/>
</dbReference>
<dbReference type="Gene3D" id="1.20.1280.290">
    <property type="match status" value="1"/>
</dbReference>
<feature type="domain" description="Lipid A biosynthesis N-terminal" evidence="2">
    <location>
        <begin position="19"/>
        <end position="90"/>
    </location>
</feature>
<dbReference type="PIRSF" id="PIRSF028440">
    <property type="entry name" value="UCP_LAB_N"/>
    <property type="match status" value="1"/>
</dbReference>
<dbReference type="SMART" id="SM01259">
    <property type="entry name" value="LAB_N"/>
    <property type="match status" value="1"/>
</dbReference>
<feature type="transmembrane region" description="Helical" evidence="1">
    <location>
        <begin position="45"/>
        <end position="66"/>
    </location>
</feature>
<evidence type="ECO:0000259" key="2">
    <source>
        <dbReference type="SMART" id="SM01259"/>
    </source>
</evidence>
<keyword evidence="4" id="KW-1185">Reference proteome</keyword>
<dbReference type="RefSeq" id="WP_134761724.1">
    <property type="nucleotide sequence ID" value="NZ_SOZD01000002.1"/>
</dbReference>
<dbReference type="GO" id="GO:0009245">
    <property type="term" value="P:lipid A biosynthetic process"/>
    <property type="evidence" value="ECO:0007669"/>
    <property type="project" value="InterPro"/>
</dbReference>
<feature type="transmembrane region" description="Helical" evidence="1">
    <location>
        <begin position="72"/>
        <end position="93"/>
    </location>
</feature>
<feature type="transmembrane region" description="Helical" evidence="1">
    <location>
        <begin position="15"/>
        <end position="33"/>
    </location>
</feature>
<dbReference type="AlphaFoldDB" id="A0A4Y8RQD5"/>
<sequence>MRDFLHHVFIEQFDLWIVLGFFAQAMFTARFLIQWIASERARRSVVPVAFWTFSLAGGALLLVYALHRRDPVFIIGQGAGLFIYTRNLILIAGEKKRELAETKTLEVPNR</sequence>
<dbReference type="InterPro" id="IPR014546">
    <property type="entry name" value="UCP028440_lipidA_biosyn"/>
</dbReference>
<name>A0A4Y8RQD5_9HYPH</name>
<dbReference type="GO" id="GO:0008915">
    <property type="term" value="F:lipid-A-disaccharide synthase activity"/>
    <property type="evidence" value="ECO:0007669"/>
    <property type="project" value="InterPro"/>
</dbReference>
<keyword evidence="1" id="KW-1133">Transmembrane helix</keyword>
<gene>
    <name evidence="3" type="ORF">E3C22_09440</name>
</gene>
<proteinExistence type="predicted"/>
<evidence type="ECO:0000313" key="3">
    <source>
        <dbReference type="EMBL" id="TFF25556.1"/>
    </source>
</evidence>
<protein>
    <recommendedName>
        <fullName evidence="2">Lipid A biosynthesis N-terminal domain-containing protein</fullName>
    </recommendedName>
</protein>
<dbReference type="OrthoDB" id="9793186at2"/>